<comment type="caution">
    <text evidence="1">The sequence shown here is derived from an EMBL/GenBank/DDBJ whole genome shotgun (WGS) entry which is preliminary data.</text>
</comment>
<proteinExistence type="predicted"/>
<keyword evidence="2" id="KW-1185">Reference proteome</keyword>
<reference evidence="1 2" key="1">
    <citation type="submission" date="2019-06" db="EMBL/GenBank/DDBJ databases">
        <title>Sequencing the genomes of 1000 actinobacteria strains.</title>
        <authorList>
            <person name="Klenk H.-P."/>
        </authorList>
    </citation>
    <scope>NUCLEOTIDE SEQUENCE [LARGE SCALE GENOMIC DNA]</scope>
    <source>
        <strain evidence="1 2">DSM 45015</strain>
    </source>
</reference>
<protein>
    <submittedName>
        <fullName evidence="1">Uncharacterized protein</fullName>
    </submittedName>
</protein>
<dbReference type="EMBL" id="VFQC01000001">
    <property type="protein sequence ID" value="TQN31153.1"/>
    <property type="molecule type" value="Genomic_DNA"/>
</dbReference>
<sequence>MTRPRADERADMAGHPPADDELLANIVQQYPEWEITRNSSGLVANHRHEERDVRRERAGIRTTVHAPDENQLERDLFVQRALRGDGAQL</sequence>
<evidence type="ECO:0000313" key="1">
    <source>
        <dbReference type="EMBL" id="TQN31153.1"/>
    </source>
</evidence>
<dbReference type="Proteomes" id="UP000317422">
    <property type="component" value="Unassembled WGS sequence"/>
</dbReference>
<accession>A0A543NH57</accession>
<gene>
    <name evidence="1" type="ORF">FHX37_1045</name>
</gene>
<evidence type="ECO:0000313" key="2">
    <source>
        <dbReference type="Proteomes" id="UP000317422"/>
    </source>
</evidence>
<name>A0A543NH57_9ACTN</name>
<dbReference type="AlphaFoldDB" id="A0A543NH57"/>
<organism evidence="1 2">
    <name type="scientific">Haloactinospora alba</name>
    <dbReference type="NCBI Taxonomy" id="405555"/>
    <lineage>
        <taxon>Bacteria</taxon>
        <taxon>Bacillati</taxon>
        <taxon>Actinomycetota</taxon>
        <taxon>Actinomycetes</taxon>
        <taxon>Streptosporangiales</taxon>
        <taxon>Nocardiopsidaceae</taxon>
        <taxon>Haloactinospora</taxon>
    </lineage>
</organism>